<feature type="region of interest" description="Disordered" evidence="1">
    <location>
        <begin position="654"/>
        <end position="687"/>
    </location>
</feature>
<evidence type="ECO:0000313" key="4">
    <source>
        <dbReference type="Proteomes" id="UP000663831"/>
    </source>
</evidence>
<dbReference type="OrthoDB" id="3267637at2759"/>
<feature type="compositionally biased region" description="Polar residues" evidence="1">
    <location>
        <begin position="229"/>
        <end position="243"/>
    </location>
</feature>
<feature type="compositionally biased region" description="Polar residues" evidence="1">
    <location>
        <begin position="80"/>
        <end position="90"/>
    </location>
</feature>
<feature type="region of interest" description="Disordered" evidence="1">
    <location>
        <begin position="229"/>
        <end position="324"/>
    </location>
</feature>
<feature type="compositionally biased region" description="Basic and acidic residues" evidence="1">
    <location>
        <begin position="39"/>
        <end position="51"/>
    </location>
</feature>
<sequence length="702" mass="79405">MAPLIPQKELPRRERRPARDSEQSQAMLASSRLKTAKKQARDDLKSRRTQQEDEWETQMQSSEPPSPPRITHPAPVGGNTYCNQSMSGVTLHSRHHSDPESNPRTVPSTTNATVNASIGAHDPTDFQLQELLQEEREWEEDMAWFKKHRPDQLKQVSTLTPTELRQYRRELGPGPTLQQDHNPYPNVHVQLQANPAVRSSLHQPSRGKTQTQNMTGNLDLERLGANASFGWSRSQPQPSSLTAPQPPTTPKDLQSQPGSAPKSSIGVHRKAPGHLYVSQATRTRASRPPPSTHHQPKPSTKPNRIHVTYHHPSDAGQGSASSSPIPVVRARARSAIGNAPPIGSIINQADFERIERIIDDRLARDNHVPGGGKPTRTEWTGLTLQLVDRAARDAKASLIAAGYMKGAEDRELMILEAWARTCKWYHLRYPYPKIATRQIVYIQNLFPSCRNGMKVRLMTPITSDYHLRDGTREERIQSVSETLPHQFHTAPPDGVFGALPFEHEFLISALRVMIFRNSKDFGVTFNAYFNPISPRLIAFTCAMIADVLDEHSSGDHEPKSTYIEDLRPLYNRYITSLQHLQTRNPERYDNLLRRLHDKCIEQCGAMRDVASPPPDNDILPLDAFDAQPVERYQPRYTTNTIGAMLTKQHVIDDHDMDQPSEDEEDELRLSTYGQAGPGPSTLRHRQDIDHMENEIEHVYDEY</sequence>
<protein>
    <recommendedName>
        <fullName evidence="2">DUF6532 domain-containing protein</fullName>
    </recommendedName>
</protein>
<comment type="caution">
    <text evidence="3">The sequence shown here is derived from an EMBL/GenBank/DDBJ whole genome shotgun (WGS) entry which is preliminary data.</text>
</comment>
<dbReference type="Proteomes" id="UP000663831">
    <property type="component" value="Unassembled WGS sequence"/>
</dbReference>
<feature type="domain" description="DUF6532" evidence="2">
    <location>
        <begin position="408"/>
        <end position="579"/>
    </location>
</feature>
<evidence type="ECO:0000313" key="3">
    <source>
        <dbReference type="EMBL" id="CAE6519193.1"/>
    </source>
</evidence>
<evidence type="ECO:0000259" key="2">
    <source>
        <dbReference type="Pfam" id="PF20149"/>
    </source>
</evidence>
<dbReference type="AlphaFoldDB" id="A0A8H3DDL7"/>
<reference evidence="3" key="1">
    <citation type="submission" date="2021-01" db="EMBL/GenBank/DDBJ databases">
        <authorList>
            <person name="Kaushik A."/>
        </authorList>
    </citation>
    <scope>NUCLEOTIDE SEQUENCE</scope>
    <source>
        <strain evidence="3">AG3-1AP</strain>
    </source>
</reference>
<feature type="region of interest" description="Disordered" evidence="1">
    <location>
        <begin position="1"/>
        <end position="109"/>
    </location>
</feature>
<name>A0A8H3DDL7_9AGAM</name>
<feature type="compositionally biased region" description="Polar residues" evidence="1">
    <location>
        <begin position="251"/>
        <end position="262"/>
    </location>
</feature>
<gene>
    <name evidence="3" type="ORF">RDB_LOCUS141798</name>
</gene>
<feature type="compositionally biased region" description="Basic and acidic residues" evidence="1">
    <location>
        <begin position="9"/>
        <end position="22"/>
    </location>
</feature>
<accession>A0A8H3DDL7</accession>
<dbReference type="EMBL" id="CAJMWV010006158">
    <property type="protein sequence ID" value="CAE6519193.1"/>
    <property type="molecule type" value="Genomic_DNA"/>
</dbReference>
<evidence type="ECO:0000256" key="1">
    <source>
        <dbReference type="SAM" id="MobiDB-lite"/>
    </source>
</evidence>
<dbReference type="InterPro" id="IPR045341">
    <property type="entry name" value="DUF6532"/>
</dbReference>
<dbReference type="Pfam" id="PF20149">
    <property type="entry name" value="DUF6532"/>
    <property type="match status" value="1"/>
</dbReference>
<organism evidence="3 4">
    <name type="scientific">Rhizoctonia solani</name>
    <dbReference type="NCBI Taxonomy" id="456999"/>
    <lineage>
        <taxon>Eukaryota</taxon>
        <taxon>Fungi</taxon>
        <taxon>Dikarya</taxon>
        <taxon>Basidiomycota</taxon>
        <taxon>Agaricomycotina</taxon>
        <taxon>Agaricomycetes</taxon>
        <taxon>Cantharellales</taxon>
        <taxon>Ceratobasidiaceae</taxon>
        <taxon>Rhizoctonia</taxon>
    </lineage>
</organism>
<proteinExistence type="predicted"/>